<comment type="caution">
    <text evidence="3">The sequence shown here is derived from an EMBL/GenBank/DDBJ whole genome shotgun (WGS) entry which is preliminary data.</text>
</comment>
<dbReference type="GO" id="GO:0005975">
    <property type="term" value="P:carbohydrate metabolic process"/>
    <property type="evidence" value="ECO:0007669"/>
    <property type="project" value="InterPro"/>
</dbReference>
<gene>
    <name evidence="3" type="ORF">PGLA1383_LOCUS38437</name>
</gene>
<dbReference type="SUPFAM" id="SSF51569">
    <property type="entry name" value="Aldolase"/>
    <property type="match status" value="1"/>
</dbReference>
<keyword evidence="2" id="KW-0472">Membrane</keyword>
<dbReference type="Proteomes" id="UP000654075">
    <property type="component" value="Unassembled WGS sequence"/>
</dbReference>
<dbReference type="InterPro" id="IPR013785">
    <property type="entry name" value="Aldolase_TIM"/>
</dbReference>
<keyword evidence="4" id="KW-1185">Reference proteome</keyword>
<evidence type="ECO:0000256" key="2">
    <source>
        <dbReference type="SAM" id="Phobius"/>
    </source>
</evidence>
<accession>A0A813G439</accession>
<dbReference type="EMBL" id="CAJNNV010027604">
    <property type="protein sequence ID" value="CAE8620911.1"/>
    <property type="molecule type" value="Genomic_DNA"/>
</dbReference>
<evidence type="ECO:0008006" key="5">
    <source>
        <dbReference type="Google" id="ProtNLM"/>
    </source>
</evidence>
<feature type="transmembrane region" description="Helical" evidence="2">
    <location>
        <begin position="39"/>
        <end position="58"/>
    </location>
</feature>
<keyword evidence="1" id="KW-0704">Schiff base</keyword>
<dbReference type="Pfam" id="PF00923">
    <property type="entry name" value="TAL_FSA"/>
    <property type="match status" value="1"/>
</dbReference>
<proteinExistence type="predicted"/>
<keyword evidence="2" id="KW-0812">Transmembrane</keyword>
<organism evidence="3 4">
    <name type="scientific">Polarella glacialis</name>
    <name type="common">Dinoflagellate</name>
    <dbReference type="NCBI Taxonomy" id="89957"/>
    <lineage>
        <taxon>Eukaryota</taxon>
        <taxon>Sar</taxon>
        <taxon>Alveolata</taxon>
        <taxon>Dinophyceae</taxon>
        <taxon>Suessiales</taxon>
        <taxon>Suessiaceae</taxon>
        <taxon>Polarella</taxon>
    </lineage>
</organism>
<protein>
    <recommendedName>
        <fullName evidence="5">Transaldolase</fullName>
    </recommendedName>
</protein>
<reference evidence="3" key="1">
    <citation type="submission" date="2021-02" db="EMBL/GenBank/DDBJ databases">
        <authorList>
            <person name="Dougan E. K."/>
            <person name="Rhodes N."/>
            <person name="Thang M."/>
            <person name="Chan C."/>
        </authorList>
    </citation>
    <scope>NUCLEOTIDE SEQUENCE</scope>
</reference>
<keyword evidence="2" id="KW-1133">Transmembrane helix</keyword>
<name>A0A813G439_POLGL</name>
<dbReference type="OrthoDB" id="441564at2759"/>
<evidence type="ECO:0000256" key="1">
    <source>
        <dbReference type="ARBA" id="ARBA00023270"/>
    </source>
</evidence>
<dbReference type="InterPro" id="IPR001585">
    <property type="entry name" value="TAL/FSA"/>
</dbReference>
<dbReference type="AlphaFoldDB" id="A0A813G439"/>
<evidence type="ECO:0000313" key="4">
    <source>
        <dbReference type="Proteomes" id="UP000654075"/>
    </source>
</evidence>
<sequence>MLLSVSSPRWREGRNGVTAGLPSVARSQKRSPVKGVGNVLSFCIFFLSCCFCITVPAFNFGFGRSRPTVAAASRVADDSGKGPRLFLDTGDIAEWERCLPLGIFCGLTTNPVLLERAGVPCTLPHIKGLLGRALDFHGTEEVMFQAWGEDVEGLVSTGRSLRDLDPLRVVVKLPLTVAGVKAAAELRRSGGVLQFQTRACGGWPGGGVHRTLLGPDVRLGSCRRQARQRSQGVRAATASYFRLGRQNPRAGGFDSIRRPDD</sequence>
<evidence type="ECO:0000313" key="3">
    <source>
        <dbReference type="EMBL" id="CAE8620911.1"/>
    </source>
</evidence>
<dbReference type="Gene3D" id="3.20.20.70">
    <property type="entry name" value="Aldolase class I"/>
    <property type="match status" value="1"/>
</dbReference>